<organism evidence="8 9">
    <name type="scientific">Rubus argutus</name>
    <name type="common">Southern blackberry</name>
    <dbReference type="NCBI Taxonomy" id="59490"/>
    <lineage>
        <taxon>Eukaryota</taxon>
        <taxon>Viridiplantae</taxon>
        <taxon>Streptophyta</taxon>
        <taxon>Embryophyta</taxon>
        <taxon>Tracheophyta</taxon>
        <taxon>Spermatophyta</taxon>
        <taxon>Magnoliopsida</taxon>
        <taxon>eudicotyledons</taxon>
        <taxon>Gunneridae</taxon>
        <taxon>Pentapetalae</taxon>
        <taxon>rosids</taxon>
        <taxon>fabids</taxon>
        <taxon>Rosales</taxon>
        <taxon>Rosaceae</taxon>
        <taxon>Rosoideae</taxon>
        <taxon>Rosoideae incertae sedis</taxon>
        <taxon>Rubus</taxon>
    </lineage>
</organism>
<evidence type="ECO:0000259" key="7">
    <source>
        <dbReference type="PROSITE" id="PS50863"/>
    </source>
</evidence>
<keyword evidence="3" id="KW-0238">DNA-binding</keyword>
<evidence type="ECO:0000313" key="9">
    <source>
        <dbReference type="Proteomes" id="UP001457282"/>
    </source>
</evidence>
<dbReference type="SMART" id="SM01019">
    <property type="entry name" value="B3"/>
    <property type="match status" value="3"/>
</dbReference>
<dbReference type="PANTHER" id="PTHR31920:SF108">
    <property type="entry name" value="B3 DOMAIN-CONTAINING TRANSCRIPTION FACTOR VRN1-LIKE"/>
    <property type="match status" value="1"/>
</dbReference>
<dbReference type="AlphaFoldDB" id="A0AAW1X116"/>
<keyword evidence="4" id="KW-0804">Transcription</keyword>
<feature type="domain" description="TF-B3" evidence="7">
    <location>
        <begin position="237"/>
        <end position="333"/>
    </location>
</feature>
<evidence type="ECO:0000256" key="6">
    <source>
        <dbReference type="SAM" id="MobiDB-lite"/>
    </source>
</evidence>
<dbReference type="Gene3D" id="2.40.330.10">
    <property type="entry name" value="DNA-binding pseudobarrel domain"/>
    <property type="match status" value="3"/>
</dbReference>
<feature type="compositionally biased region" description="Basic and acidic residues" evidence="6">
    <location>
        <begin position="182"/>
        <end position="208"/>
    </location>
</feature>
<accession>A0AAW1X116</accession>
<dbReference type="InterPro" id="IPR050655">
    <property type="entry name" value="Plant_B3_domain"/>
</dbReference>
<comment type="caution">
    <text evidence="8">The sequence shown here is derived from an EMBL/GenBank/DDBJ whole genome shotgun (WGS) entry which is preliminary data.</text>
</comment>
<dbReference type="PROSITE" id="PS50863">
    <property type="entry name" value="B3"/>
    <property type="match status" value="3"/>
</dbReference>
<protein>
    <recommendedName>
        <fullName evidence="7">TF-B3 domain-containing protein</fullName>
    </recommendedName>
</protein>
<name>A0AAW1X116_RUBAR</name>
<dbReference type="GO" id="GO:0005634">
    <property type="term" value="C:nucleus"/>
    <property type="evidence" value="ECO:0007669"/>
    <property type="project" value="UniProtKB-SubCell"/>
</dbReference>
<evidence type="ECO:0000313" key="8">
    <source>
        <dbReference type="EMBL" id="KAK9929696.1"/>
    </source>
</evidence>
<proteinExistence type="predicted"/>
<evidence type="ECO:0000256" key="2">
    <source>
        <dbReference type="ARBA" id="ARBA00023015"/>
    </source>
</evidence>
<dbReference type="CDD" id="cd10017">
    <property type="entry name" value="B3_DNA"/>
    <property type="match status" value="3"/>
</dbReference>
<gene>
    <name evidence="8" type="ORF">M0R45_026784</name>
</gene>
<dbReference type="GO" id="GO:0003677">
    <property type="term" value="F:DNA binding"/>
    <property type="evidence" value="ECO:0007669"/>
    <property type="project" value="UniProtKB-KW"/>
</dbReference>
<dbReference type="InterPro" id="IPR015300">
    <property type="entry name" value="DNA-bd_pseudobarrel_sf"/>
</dbReference>
<feature type="compositionally biased region" description="Polar residues" evidence="6">
    <location>
        <begin position="399"/>
        <end position="408"/>
    </location>
</feature>
<reference evidence="8 9" key="1">
    <citation type="journal article" date="2023" name="G3 (Bethesda)">
        <title>A chromosome-length genome assembly and annotation of blackberry (Rubus argutus, cv. 'Hillquist').</title>
        <authorList>
            <person name="Bruna T."/>
            <person name="Aryal R."/>
            <person name="Dudchenko O."/>
            <person name="Sargent D.J."/>
            <person name="Mead D."/>
            <person name="Buti M."/>
            <person name="Cavallini A."/>
            <person name="Hytonen T."/>
            <person name="Andres J."/>
            <person name="Pham M."/>
            <person name="Weisz D."/>
            <person name="Mascagni F."/>
            <person name="Usai G."/>
            <person name="Natali L."/>
            <person name="Bassil N."/>
            <person name="Fernandez G.E."/>
            <person name="Lomsadze A."/>
            <person name="Armour M."/>
            <person name="Olukolu B."/>
            <person name="Poorten T."/>
            <person name="Britton C."/>
            <person name="Davik J."/>
            <person name="Ashrafi H."/>
            <person name="Aiden E.L."/>
            <person name="Borodovsky M."/>
            <person name="Worthington M."/>
        </authorList>
    </citation>
    <scope>NUCLEOTIDE SEQUENCE [LARGE SCALE GENOMIC DNA]</scope>
    <source>
        <strain evidence="8">PI 553951</strain>
    </source>
</reference>
<dbReference type="Proteomes" id="UP001457282">
    <property type="component" value="Unassembled WGS sequence"/>
</dbReference>
<dbReference type="EMBL" id="JBEDUW010000005">
    <property type="protein sequence ID" value="KAK9929696.1"/>
    <property type="molecule type" value="Genomic_DNA"/>
</dbReference>
<keyword evidence="2" id="KW-0805">Transcription regulation</keyword>
<dbReference type="SUPFAM" id="SSF101936">
    <property type="entry name" value="DNA-binding pseudobarrel domain"/>
    <property type="match status" value="3"/>
</dbReference>
<feature type="region of interest" description="Disordered" evidence="6">
    <location>
        <begin position="150"/>
        <end position="222"/>
    </location>
</feature>
<evidence type="ECO:0000256" key="1">
    <source>
        <dbReference type="ARBA" id="ARBA00004123"/>
    </source>
</evidence>
<feature type="region of interest" description="Disordered" evidence="6">
    <location>
        <begin position="341"/>
        <end position="368"/>
    </location>
</feature>
<sequence length="552" mass="63714">MTSHLRRKFDQRPTFCSATPHFFKVILDDTCRDRKLGIPEDFVCKYGKDLSNPVCFKLPCGSEWEVGLTRYNGEVWLKKGWPDFSKFYSLGYNDMLVFGYEGNSRFQVSIFDRSTIEIEYPIEHSKIEESEESDDLSVEILEEVPPCPRKTREKYQLPSYLPRKKNRTSSSDTAKINLSFEKSMKNKEAHSSKSEMKSKDDFPVKKEWGGTSSTQRFQKRTPEVHQKANAFKSHNPSFTMSIRHSYINQNLMWLPFKFGRTHLTKQPSSALLRVPGGRKTWSVALKYEPTTKRASFNTGWVKFVKENDVKVNDVCVFVLIDNIRFLFEVIVEAANCTMSSDIDDDEVNEDDFDENDDEDEENEGEEDDDSIEILDYFPPVIKRKEKSPLASRLHKRRTTSSTKAQSNMKHVGGCLRTQKSLNRRPEVHKKIHPVNMESSGKHIALKRANAFKSVHPHFAASLHPSYIRGNYMWLPAVFVHGHLIKRPVDAILQVSGGKSWPVRFHYNNERTTLQVGFIDFVRGNNLKAGDACVFVLTDNIKFLFDVFIFRAT</sequence>
<feature type="region of interest" description="Disordered" evidence="6">
    <location>
        <begin position="387"/>
        <end position="411"/>
    </location>
</feature>
<comment type="subcellular location">
    <subcellularLocation>
        <location evidence="1">Nucleus</location>
    </subcellularLocation>
</comment>
<dbReference type="Pfam" id="PF02362">
    <property type="entry name" value="B3"/>
    <property type="match status" value="3"/>
</dbReference>
<dbReference type="InterPro" id="IPR003340">
    <property type="entry name" value="B3_DNA-bd"/>
</dbReference>
<dbReference type="PANTHER" id="PTHR31920">
    <property type="entry name" value="B3 DOMAIN-CONTAINING"/>
    <property type="match status" value="1"/>
</dbReference>
<keyword evidence="9" id="KW-1185">Reference proteome</keyword>
<evidence type="ECO:0000256" key="4">
    <source>
        <dbReference type="ARBA" id="ARBA00023163"/>
    </source>
</evidence>
<evidence type="ECO:0000256" key="5">
    <source>
        <dbReference type="ARBA" id="ARBA00023242"/>
    </source>
</evidence>
<evidence type="ECO:0000256" key="3">
    <source>
        <dbReference type="ARBA" id="ARBA00023125"/>
    </source>
</evidence>
<keyword evidence="5" id="KW-0539">Nucleus</keyword>
<feature type="domain" description="TF-B3" evidence="7">
    <location>
        <begin position="21"/>
        <end position="114"/>
    </location>
</feature>
<feature type="domain" description="TF-B3" evidence="7">
    <location>
        <begin position="457"/>
        <end position="550"/>
    </location>
</feature>